<organism evidence="4 5">
    <name type="scientific">Dimargaris verticillata</name>
    <dbReference type="NCBI Taxonomy" id="2761393"/>
    <lineage>
        <taxon>Eukaryota</taxon>
        <taxon>Fungi</taxon>
        <taxon>Fungi incertae sedis</taxon>
        <taxon>Zoopagomycota</taxon>
        <taxon>Kickxellomycotina</taxon>
        <taxon>Dimargaritomycetes</taxon>
        <taxon>Dimargaritales</taxon>
        <taxon>Dimargaritaceae</taxon>
        <taxon>Dimargaris</taxon>
    </lineage>
</organism>
<feature type="domain" description="ACB" evidence="3">
    <location>
        <begin position="8"/>
        <end position="92"/>
    </location>
</feature>
<gene>
    <name evidence="4" type="primary">ACB1</name>
    <name evidence="4" type="ORF">H4R34_002946</name>
</gene>
<evidence type="ECO:0000259" key="3">
    <source>
        <dbReference type="PROSITE" id="PS51228"/>
    </source>
</evidence>
<keyword evidence="2" id="KW-0446">Lipid-binding</keyword>
<dbReference type="InterPro" id="IPR014352">
    <property type="entry name" value="FERM/acyl-CoA-bd_prot_sf"/>
</dbReference>
<sequence>MSTPESTGNDAFAKAAKEINDLTKKPNNTELLQLYSLFKQGIFGDNTTAQPGMFDLSGKAKWNAWNEKKGKSKADAQAEYIALVEELKAKYA</sequence>
<dbReference type="OrthoDB" id="346910at2759"/>
<keyword evidence="5" id="KW-1185">Reference proteome</keyword>
<dbReference type="PROSITE" id="PS51228">
    <property type="entry name" value="ACB_2"/>
    <property type="match status" value="1"/>
</dbReference>
<dbReference type="PRINTS" id="PR00689">
    <property type="entry name" value="ACOABINDINGP"/>
</dbReference>
<name>A0A9W8B719_9FUNG</name>
<dbReference type="GO" id="GO:0006631">
    <property type="term" value="P:fatty acid metabolic process"/>
    <property type="evidence" value="ECO:0007669"/>
    <property type="project" value="TreeGrafter"/>
</dbReference>
<evidence type="ECO:0000313" key="4">
    <source>
        <dbReference type="EMBL" id="KAJ1979122.1"/>
    </source>
</evidence>
<dbReference type="GO" id="GO:0000062">
    <property type="term" value="F:fatty-acyl-CoA binding"/>
    <property type="evidence" value="ECO:0007669"/>
    <property type="project" value="InterPro"/>
</dbReference>
<accession>A0A9W8B719</accession>
<comment type="caution">
    <text evidence="4">The sequence shown here is derived from an EMBL/GenBank/DDBJ whole genome shotgun (WGS) entry which is preliminary data.</text>
</comment>
<evidence type="ECO:0000313" key="5">
    <source>
        <dbReference type="Proteomes" id="UP001151582"/>
    </source>
</evidence>
<dbReference type="Gene3D" id="1.20.80.10">
    <property type="match status" value="1"/>
</dbReference>
<protein>
    <submittedName>
        <fullName evidence="4">Acyl-CoA-binding protein (ACBP)/diazepam binding inhibitor (DBI)/endozepine (EP)</fullName>
    </submittedName>
</protein>
<proteinExistence type="inferred from homology"/>
<dbReference type="PANTHER" id="PTHR23310:SF62">
    <property type="entry name" value="ACYL-COA BINDING PROTEIN 1, ISOFORM A"/>
    <property type="match status" value="1"/>
</dbReference>
<evidence type="ECO:0000256" key="1">
    <source>
        <dbReference type="ARBA" id="ARBA00005567"/>
    </source>
</evidence>
<evidence type="ECO:0000256" key="2">
    <source>
        <dbReference type="ARBA" id="ARBA00023121"/>
    </source>
</evidence>
<dbReference type="EMBL" id="JANBQB010000236">
    <property type="protein sequence ID" value="KAJ1979122.1"/>
    <property type="molecule type" value="Genomic_DNA"/>
</dbReference>
<reference evidence="4" key="1">
    <citation type="submission" date="2022-07" db="EMBL/GenBank/DDBJ databases">
        <title>Phylogenomic reconstructions and comparative analyses of Kickxellomycotina fungi.</title>
        <authorList>
            <person name="Reynolds N.K."/>
            <person name="Stajich J.E."/>
            <person name="Barry K."/>
            <person name="Grigoriev I.V."/>
            <person name="Crous P."/>
            <person name="Smith M.E."/>
        </authorList>
    </citation>
    <scope>NUCLEOTIDE SEQUENCE</scope>
    <source>
        <strain evidence="4">RSA 567</strain>
    </source>
</reference>
<dbReference type="AlphaFoldDB" id="A0A9W8B719"/>
<dbReference type="PANTHER" id="PTHR23310">
    <property type="entry name" value="ACYL-COA-BINDING PROTEIN, ACBP"/>
    <property type="match status" value="1"/>
</dbReference>
<dbReference type="InterPro" id="IPR035984">
    <property type="entry name" value="Acyl-CoA-binding_sf"/>
</dbReference>
<comment type="similarity">
    <text evidence="1">Belongs to the ACBP family.</text>
</comment>
<dbReference type="InterPro" id="IPR000582">
    <property type="entry name" value="Acyl-CoA-binding_protein"/>
</dbReference>
<dbReference type="Proteomes" id="UP001151582">
    <property type="component" value="Unassembled WGS sequence"/>
</dbReference>
<dbReference type="Pfam" id="PF00887">
    <property type="entry name" value="ACBP"/>
    <property type="match status" value="1"/>
</dbReference>
<dbReference type="SUPFAM" id="SSF47027">
    <property type="entry name" value="Acyl-CoA binding protein"/>
    <property type="match status" value="1"/>
</dbReference>